<feature type="region of interest" description="Disordered" evidence="8">
    <location>
        <begin position="1"/>
        <end position="46"/>
    </location>
</feature>
<keyword evidence="5 7" id="KW-1133">Transmembrane helix</keyword>
<keyword evidence="6 7" id="KW-0472">Membrane</keyword>
<keyword evidence="2 7" id="KW-0813">Transport</keyword>
<dbReference type="Gene3D" id="1.10.3720.10">
    <property type="entry name" value="MetI-like"/>
    <property type="match status" value="1"/>
</dbReference>
<evidence type="ECO:0000256" key="2">
    <source>
        <dbReference type="ARBA" id="ARBA00022448"/>
    </source>
</evidence>
<keyword evidence="4 7" id="KW-0812">Transmembrane</keyword>
<comment type="subcellular location">
    <subcellularLocation>
        <location evidence="1 7">Cell membrane</location>
        <topology evidence="1 7">Multi-pass membrane protein</topology>
    </subcellularLocation>
</comment>
<dbReference type="CDD" id="cd06261">
    <property type="entry name" value="TM_PBP2"/>
    <property type="match status" value="1"/>
</dbReference>
<comment type="caution">
    <text evidence="10">The sequence shown here is derived from an EMBL/GenBank/DDBJ whole genome shotgun (WGS) entry which is preliminary data.</text>
</comment>
<evidence type="ECO:0000256" key="8">
    <source>
        <dbReference type="SAM" id="MobiDB-lite"/>
    </source>
</evidence>
<evidence type="ECO:0000256" key="6">
    <source>
        <dbReference type="ARBA" id="ARBA00023136"/>
    </source>
</evidence>
<dbReference type="InterPro" id="IPR035906">
    <property type="entry name" value="MetI-like_sf"/>
</dbReference>
<keyword evidence="11" id="KW-1185">Reference proteome</keyword>
<evidence type="ECO:0000259" key="9">
    <source>
        <dbReference type="PROSITE" id="PS50928"/>
    </source>
</evidence>
<feature type="transmembrane region" description="Helical" evidence="7">
    <location>
        <begin position="154"/>
        <end position="173"/>
    </location>
</feature>
<feature type="transmembrane region" description="Helical" evidence="7">
    <location>
        <begin position="228"/>
        <end position="251"/>
    </location>
</feature>
<feature type="transmembrane region" description="Helical" evidence="7">
    <location>
        <begin position="56"/>
        <end position="79"/>
    </location>
</feature>
<evidence type="ECO:0000256" key="4">
    <source>
        <dbReference type="ARBA" id="ARBA00022692"/>
    </source>
</evidence>
<dbReference type="EMBL" id="JANCPR020000003">
    <property type="protein sequence ID" value="MDJ1131167.1"/>
    <property type="molecule type" value="Genomic_DNA"/>
</dbReference>
<gene>
    <name evidence="10" type="ORF">NMN56_004175</name>
</gene>
<evidence type="ECO:0000313" key="11">
    <source>
        <dbReference type="Proteomes" id="UP001214441"/>
    </source>
</evidence>
<evidence type="ECO:0000256" key="1">
    <source>
        <dbReference type="ARBA" id="ARBA00004651"/>
    </source>
</evidence>
<feature type="transmembrane region" description="Helical" evidence="7">
    <location>
        <begin position="287"/>
        <end position="308"/>
    </location>
</feature>
<feature type="compositionally biased region" description="Low complexity" evidence="8">
    <location>
        <begin position="19"/>
        <end position="46"/>
    </location>
</feature>
<evidence type="ECO:0000256" key="5">
    <source>
        <dbReference type="ARBA" id="ARBA00022989"/>
    </source>
</evidence>
<dbReference type="Pfam" id="PF00528">
    <property type="entry name" value="BPD_transp_1"/>
    <property type="match status" value="1"/>
</dbReference>
<comment type="similarity">
    <text evidence="7">Belongs to the binding-protein-dependent transport system permease family.</text>
</comment>
<feature type="domain" description="ABC transmembrane type-1" evidence="9">
    <location>
        <begin position="116"/>
        <end position="308"/>
    </location>
</feature>
<keyword evidence="3" id="KW-1003">Cell membrane</keyword>
<dbReference type="SUPFAM" id="SSF161098">
    <property type="entry name" value="MetI-like"/>
    <property type="match status" value="1"/>
</dbReference>
<evidence type="ECO:0000256" key="3">
    <source>
        <dbReference type="ARBA" id="ARBA00022475"/>
    </source>
</evidence>
<dbReference type="PROSITE" id="PS50928">
    <property type="entry name" value="ABC_TM1"/>
    <property type="match status" value="1"/>
</dbReference>
<evidence type="ECO:0000313" key="10">
    <source>
        <dbReference type="EMBL" id="MDJ1131167.1"/>
    </source>
</evidence>
<organism evidence="10 11">
    <name type="scientific">Streptomyces iconiensis</name>
    <dbReference type="NCBI Taxonomy" id="1384038"/>
    <lineage>
        <taxon>Bacteria</taxon>
        <taxon>Bacillati</taxon>
        <taxon>Actinomycetota</taxon>
        <taxon>Actinomycetes</taxon>
        <taxon>Kitasatosporales</taxon>
        <taxon>Streptomycetaceae</taxon>
        <taxon>Streptomyces</taxon>
    </lineage>
</organism>
<proteinExistence type="inferred from homology"/>
<feature type="transmembrane region" description="Helical" evidence="7">
    <location>
        <begin position="185"/>
        <end position="207"/>
    </location>
</feature>
<dbReference type="InterPro" id="IPR000515">
    <property type="entry name" value="MetI-like"/>
</dbReference>
<evidence type="ECO:0000256" key="7">
    <source>
        <dbReference type="RuleBase" id="RU363032"/>
    </source>
</evidence>
<feature type="transmembrane region" description="Helical" evidence="7">
    <location>
        <begin position="120"/>
        <end position="142"/>
    </location>
</feature>
<feature type="compositionally biased region" description="Pro residues" evidence="8">
    <location>
        <begin position="1"/>
        <end position="18"/>
    </location>
</feature>
<dbReference type="Proteomes" id="UP001214441">
    <property type="component" value="Unassembled WGS sequence"/>
</dbReference>
<dbReference type="PANTHER" id="PTHR43744:SF12">
    <property type="entry name" value="ABC TRANSPORTER PERMEASE PROTEIN MG189-RELATED"/>
    <property type="match status" value="1"/>
</dbReference>
<reference evidence="10 11" key="1">
    <citation type="submission" date="2023-05" db="EMBL/GenBank/DDBJ databases">
        <title>Streptantibioticus silvisoli sp. nov., acidotolerant actinomycetes 1 from pine litter.</title>
        <authorList>
            <person name="Swiecimska M."/>
            <person name="Golinska P."/>
            <person name="Sangal V."/>
            <person name="Wachnowicz B."/>
            <person name="Goodfellow M."/>
        </authorList>
    </citation>
    <scope>NUCLEOTIDE SEQUENCE [LARGE SCALE GENOMIC DNA]</scope>
    <source>
        <strain evidence="10 11">DSM 42109</strain>
    </source>
</reference>
<accession>A0ABT6ZQ30</accession>
<name>A0ABT6ZQ30_9ACTN</name>
<dbReference type="PANTHER" id="PTHR43744">
    <property type="entry name" value="ABC TRANSPORTER PERMEASE PROTEIN MG189-RELATED-RELATED"/>
    <property type="match status" value="1"/>
</dbReference>
<protein>
    <submittedName>
        <fullName evidence="10">Carbohydrate ABC transporter permease</fullName>
    </submittedName>
</protein>
<sequence length="323" mass="35640">MTTPTTPTPPMNPQPPAAPNAALPSPGARQRTAAGAPSSGSSAAGRSARRKRALHWIAVHSMAIALALAFVLPFVFVFLTSVMSDGQAMSGELWPTSWHWENYTKVFRTPGFLDWWRNSLMYALVGTVFTVCSSIPVAYALAKFRFRGRRTAMLLVISTMMLPPQVIVVPMYLVWAQQFHLSGTLWPLIIPMAFGDAYSIFLLRQFLLTIPKEYVESARIDGCGELRTLLRVVVPMAKPGIAAIALFQFFYCWNDYFGPQIYAAQNPGAWTLSYGLESFKSAHSVDWNLTMAATLLVMAPVIIVFFFAQKAFVEGVTLTGVKG</sequence>